<keyword evidence="2" id="KW-1185">Reference proteome</keyword>
<accession>A0ACC2GMZ4</accession>
<evidence type="ECO:0000313" key="1">
    <source>
        <dbReference type="EMBL" id="KAJ8005012.1"/>
    </source>
</evidence>
<protein>
    <submittedName>
        <fullName evidence="1">Uncharacterized protein</fullName>
    </submittedName>
</protein>
<gene>
    <name evidence="1" type="ORF">DPEC_G00142230</name>
</gene>
<proteinExistence type="predicted"/>
<name>A0ACC2GMZ4_DALPE</name>
<evidence type="ECO:0000313" key="2">
    <source>
        <dbReference type="Proteomes" id="UP001157502"/>
    </source>
</evidence>
<sequence>MDLVWLVCWALSSWCVFADRHSVFWNGTNPKFLWDDYTVDVKINDYLDIVCPHYARGELPSQQAERYVLYMVEKEDYDVCKPHSFDQLRWECSRPFAAHAPERFSEKFQRFTPFSLGKEFRQGETYYYISKPLHHHGRECLRLKVHVVVPHGSRKDKHSDEEMERKADEGRDKIVSAGGVHNPFNSLPADDPAAMEPKLQKSVGSSGDQLVSLSVFFTLFLVVLPVLLRRD</sequence>
<organism evidence="1 2">
    <name type="scientific">Dallia pectoralis</name>
    <name type="common">Alaska blackfish</name>
    <dbReference type="NCBI Taxonomy" id="75939"/>
    <lineage>
        <taxon>Eukaryota</taxon>
        <taxon>Metazoa</taxon>
        <taxon>Chordata</taxon>
        <taxon>Craniata</taxon>
        <taxon>Vertebrata</taxon>
        <taxon>Euteleostomi</taxon>
        <taxon>Actinopterygii</taxon>
        <taxon>Neopterygii</taxon>
        <taxon>Teleostei</taxon>
        <taxon>Protacanthopterygii</taxon>
        <taxon>Esociformes</taxon>
        <taxon>Umbridae</taxon>
        <taxon>Dallia</taxon>
    </lineage>
</organism>
<dbReference type="Proteomes" id="UP001157502">
    <property type="component" value="Chromosome 11"/>
</dbReference>
<comment type="caution">
    <text evidence="1">The sequence shown here is derived from an EMBL/GenBank/DDBJ whole genome shotgun (WGS) entry which is preliminary data.</text>
</comment>
<dbReference type="EMBL" id="CM055738">
    <property type="protein sequence ID" value="KAJ8005012.1"/>
    <property type="molecule type" value="Genomic_DNA"/>
</dbReference>
<reference evidence="1" key="1">
    <citation type="submission" date="2021-05" db="EMBL/GenBank/DDBJ databases">
        <authorList>
            <person name="Pan Q."/>
            <person name="Jouanno E."/>
            <person name="Zahm M."/>
            <person name="Klopp C."/>
            <person name="Cabau C."/>
            <person name="Louis A."/>
            <person name="Berthelot C."/>
            <person name="Parey E."/>
            <person name="Roest Crollius H."/>
            <person name="Montfort J."/>
            <person name="Robinson-Rechavi M."/>
            <person name="Bouchez O."/>
            <person name="Lampietro C."/>
            <person name="Lopez Roques C."/>
            <person name="Donnadieu C."/>
            <person name="Postlethwait J."/>
            <person name="Bobe J."/>
            <person name="Dillon D."/>
            <person name="Chandos A."/>
            <person name="von Hippel F."/>
            <person name="Guiguen Y."/>
        </authorList>
    </citation>
    <scope>NUCLEOTIDE SEQUENCE</scope>
    <source>
        <strain evidence="1">YG-Jan2019</strain>
    </source>
</reference>